<keyword evidence="6" id="KW-0663">Pyridoxal phosphate</keyword>
<feature type="non-terminal residue" evidence="10">
    <location>
        <position position="286"/>
    </location>
</feature>
<dbReference type="Pfam" id="PF00842">
    <property type="entry name" value="Ala_racemase_C"/>
    <property type="match status" value="1"/>
</dbReference>
<evidence type="ECO:0000256" key="3">
    <source>
        <dbReference type="ARBA" id="ARBA00004752"/>
    </source>
</evidence>
<dbReference type="EC" id="5.1.1.1" evidence="5"/>
<dbReference type="GO" id="GO:0008784">
    <property type="term" value="F:alanine racemase activity"/>
    <property type="evidence" value="ECO:0007669"/>
    <property type="project" value="UniProtKB-EC"/>
</dbReference>
<evidence type="ECO:0000256" key="2">
    <source>
        <dbReference type="ARBA" id="ARBA00001933"/>
    </source>
</evidence>
<evidence type="ECO:0000256" key="7">
    <source>
        <dbReference type="ARBA" id="ARBA00023235"/>
    </source>
</evidence>
<gene>
    <name evidence="10" type="ORF">METZ01_LOCUS230051</name>
</gene>
<feature type="domain" description="Alanine racemase C-terminal" evidence="9">
    <location>
        <begin position="214"/>
        <end position="286"/>
    </location>
</feature>
<comment type="similarity">
    <text evidence="4">Belongs to the alanine racemase family.</text>
</comment>
<sequence length="286" mass="30698">MAVIKANAYGHGLIETAQILSNADGLAVARVDEGVKLRVAGIRQPILVLEGCAEFAEMELAVEHDLELVVHEPSHFDMLDALLNEKVVGIWLKLDTGMGRLGFEPKSLDACLTRLKSCAAVKPNPRVMTHLACADDPNDRTTLQQVRSFGAALGGFTGDVSIANSAGVLLWPQTLASSELLDYKGENWVRPGLALYGASPIPGRSAREFGLEPAMSFESRLIAIRTLKKGARVGYGATWQADRETVLGVAAVGYGDGYPRHLETGTPVVVNGHRVQLVGRVSMDMI</sequence>
<proteinExistence type="inferred from homology"/>
<organism evidence="10">
    <name type="scientific">marine metagenome</name>
    <dbReference type="NCBI Taxonomy" id="408172"/>
    <lineage>
        <taxon>unclassified sequences</taxon>
        <taxon>metagenomes</taxon>
        <taxon>ecological metagenomes</taxon>
    </lineage>
</organism>
<dbReference type="GO" id="GO:0030632">
    <property type="term" value="P:D-alanine biosynthetic process"/>
    <property type="evidence" value="ECO:0007669"/>
    <property type="project" value="TreeGrafter"/>
</dbReference>
<comment type="cofactor">
    <cofactor evidence="2">
        <name>pyridoxal 5'-phosphate</name>
        <dbReference type="ChEBI" id="CHEBI:597326"/>
    </cofactor>
</comment>
<accession>A0A382GRB7</accession>
<comment type="catalytic activity">
    <reaction evidence="1">
        <text>L-alanine = D-alanine</text>
        <dbReference type="Rhea" id="RHEA:20249"/>
        <dbReference type="ChEBI" id="CHEBI:57416"/>
        <dbReference type="ChEBI" id="CHEBI:57972"/>
        <dbReference type="EC" id="5.1.1.1"/>
    </reaction>
</comment>
<reference evidence="10" key="1">
    <citation type="submission" date="2018-05" db="EMBL/GenBank/DDBJ databases">
        <authorList>
            <person name="Lanie J.A."/>
            <person name="Ng W.-L."/>
            <person name="Kazmierczak K.M."/>
            <person name="Andrzejewski T.M."/>
            <person name="Davidsen T.M."/>
            <person name="Wayne K.J."/>
            <person name="Tettelin H."/>
            <person name="Glass J.I."/>
            <person name="Rusch D."/>
            <person name="Podicherti R."/>
            <person name="Tsui H.-C.T."/>
            <person name="Winkler M.E."/>
        </authorList>
    </citation>
    <scope>NUCLEOTIDE SEQUENCE</scope>
</reference>
<protein>
    <recommendedName>
        <fullName evidence="5">alanine racemase</fullName>
        <ecNumber evidence="5">5.1.1.1</ecNumber>
    </recommendedName>
</protein>
<dbReference type="GO" id="GO:0030170">
    <property type="term" value="F:pyridoxal phosphate binding"/>
    <property type="evidence" value="ECO:0007669"/>
    <property type="project" value="TreeGrafter"/>
</dbReference>
<evidence type="ECO:0000256" key="1">
    <source>
        <dbReference type="ARBA" id="ARBA00000316"/>
    </source>
</evidence>
<dbReference type="NCBIfam" id="TIGR00492">
    <property type="entry name" value="alr"/>
    <property type="match status" value="1"/>
</dbReference>
<evidence type="ECO:0000256" key="8">
    <source>
        <dbReference type="ARBA" id="ARBA00037912"/>
    </source>
</evidence>
<dbReference type="InterPro" id="IPR001608">
    <property type="entry name" value="Ala_racemase_N"/>
</dbReference>
<dbReference type="EMBL" id="UINC01056772">
    <property type="protein sequence ID" value="SVB77197.1"/>
    <property type="molecule type" value="Genomic_DNA"/>
</dbReference>
<dbReference type="Gene3D" id="3.20.20.10">
    <property type="entry name" value="Alanine racemase"/>
    <property type="match status" value="1"/>
</dbReference>
<dbReference type="SMART" id="SM01005">
    <property type="entry name" value="Ala_racemase_C"/>
    <property type="match status" value="1"/>
</dbReference>
<dbReference type="GO" id="GO:0005829">
    <property type="term" value="C:cytosol"/>
    <property type="evidence" value="ECO:0007669"/>
    <property type="project" value="TreeGrafter"/>
</dbReference>
<dbReference type="AlphaFoldDB" id="A0A382GRB7"/>
<keyword evidence="7" id="KW-0413">Isomerase</keyword>
<dbReference type="InterPro" id="IPR020622">
    <property type="entry name" value="Ala_racemase_pyridoxalP-BS"/>
</dbReference>
<dbReference type="PRINTS" id="PR00992">
    <property type="entry name" value="ALARACEMASE"/>
</dbReference>
<evidence type="ECO:0000313" key="10">
    <source>
        <dbReference type="EMBL" id="SVB77197.1"/>
    </source>
</evidence>
<evidence type="ECO:0000256" key="6">
    <source>
        <dbReference type="ARBA" id="ARBA00022898"/>
    </source>
</evidence>
<dbReference type="PANTHER" id="PTHR30511">
    <property type="entry name" value="ALANINE RACEMASE"/>
    <property type="match status" value="1"/>
</dbReference>
<dbReference type="InterPro" id="IPR029066">
    <property type="entry name" value="PLP-binding_barrel"/>
</dbReference>
<dbReference type="Gene3D" id="2.40.37.10">
    <property type="entry name" value="Lyase, Ornithine Decarboxylase, Chain A, domain 1"/>
    <property type="match status" value="1"/>
</dbReference>
<name>A0A382GRB7_9ZZZZ</name>
<dbReference type="SUPFAM" id="SSF50621">
    <property type="entry name" value="Alanine racemase C-terminal domain-like"/>
    <property type="match status" value="1"/>
</dbReference>
<dbReference type="Pfam" id="PF01168">
    <property type="entry name" value="Ala_racemase_N"/>
    <property type="match status" value="1"/>
</dbReference>
<evidence type="ECO:0000256" key="5">
    <source>
        <dbReference type="ARBA" id="ARBA00013089"/>
    </source>
</evidence>
<evidence type="ECO:0000256" key="4">
    <source>
        <dbReference type="ARBA" id="ARBA00007880"/>
    </source>
</evidence>
<dbReference type="PROSITE" id="PS00395">
    <property type="entry name" value="ALANINE_RACEMASE"/>
    <property type="match status" value="1"/>
</dbReference>
<dbReference type="InterPro" id="IPR000821">
    <property type="entry name" value="Ala_racemase"/>
</dbReference>
<dbReference type="SUPFAM" id="SSF51419">
    <property type="entry name" value="PLP-binding barrel"/>
    <property type="match status" value="1"/>
</dbReference>
<dbReference type="InterPro" id="IPR009006">
    <property type="entry name" value="Ala_racemase/Decarboxylase_C"/>
</dbReference>
<evidence type="ECO:0000259" key="9">
    <source>
        <dbReference type="SMART" id="SM01005"/>
    </source>
</evidence>
<dbReference type="PANTHER" id="PTHR30511:SF4">
    <property type="entry name" value="ALANINE RACEMASE, BIOSYNTHETIC"/>
    <property type="match status" value="1"/>
</dbReference>
<comment type="pathway">
    <text evidence="8">Amino-acid biosynthesis; D-alanine biosynthesis; D-alanine from L-alanine: step 1/1.</text>
</comment>
<comment type="pathway">
    <text evidence="3">Cell wall biogenesis; peptidoglycan biosynthesis.</text>
</comment>
<dbReference type="InterPro" id="IPR011079">
    <property type="entry name" value="Ala_racemase_C"/>
</dbReference>
<dbReference type="FunFam" id="3.20.20.10:FF:000002">
    <property type="entry name" value="Alanine racemase"/>
    <property type="match status" value="1"/>
</dbReference>